<proteinExistence type="predicted"/>
<reference evidence="1 2" key="1">
    <citation type="journal article" date="2020" name="Phytopathology">
        <title>Genome Sequence Resources of Colletotrichum truncatum, C. plurivorum, C. musicola, and C. sojae: Four Species Pathogenic to Soybean (Glycine max).</title>
        <authorList>
            <person name="Rogerio F."/>
            <person name="Boufleur T.R."/>
            <person name="Ciampi-Guillardi M."/>
            <person name="Sukno S.A."/>
            <person name="Thon M.R."/>
            <person name="Massola Junior N.S."/>
            <person name="Baroncelli R."/>
        </authorList>
    </citation>
    <scope>NUCLEOTIDE SEQUENCE [LARGE SCALE GENOMIC DNA]</scope>
    <source>
        <strain evidence="1 2">LFN0009</strain>
    </source>
</reference>
<keyword evidence="2" id="KW-1185">Reference proteome</keyword>
<organism evidence="1 2">
    <name type="scientific">Colletotrichum sojae</name>
    <dbReference type="NCBI Taxonomy" id="2175907"/>
    <lineage>
        <taxon>Eukaryota</taxon>
        <taxon>Fungi</taxon>
        <taxon>Dikarya</taxon>
        <taxon>Ascomycota</taxon>
        <taxon>Pezizomycotina</taxon>
        <taxon>Sordariomycetes</taxon>
        <taxon>Hypocreomycetidae</taxon>
        <taxon>Glomerellales</taxon>
        <taxon>Glomerellaceae</taxon>
        <taxon>Colletotrichum</taxon>
        <taxon>Colletotrichum orchidearum species complex</taxon>
    </lineage>
</organism>
<name>A0A8H6J5C7_9PEZI</name>
<dbReference type="EMBL" id="WIGN01000153">
    <property type="protein sequence ID" value="KAF6806692.1"/>
    <property type="molecule type" value="Genomic_DNA"/>
</dbReference>
<evidence type="ECO:0000313" key="1">
    <source>
        <dbReference type="EMBL" id="KAF6806692.1"/>
    </source>
</evidence>
<sequence length="95" mass="10351">MTPSQDLARYRHVSVLSAFVAGLGRESTIAAILETHELNLESSRAAAASLAGAVLDTYMIDVPSLGDSTRLLESQGTREFNVWFSKLELIKSVLR</sequence>
<dbReference type="AlphaFoldDB" id="A0A8H6J5C7"/>
<comment type="caution">
    <text evidence="1">The sequence shown here is derived from an EMBL/GenBank/DDBJ whole genome shotgun (WGS) entry which is preliminary data.</text>
</comment>
<protein>
    <submittedName>
        <fullName evidence="1">Uncharacterized protein</fullName>
    </submittedName>
</protein>
<gene>
    <name evidence="1" type="ORF">CSOJ01_08676</name>
</gene>
<evidence type="ECO:0000313" key="2">
    <source>
        <dbReference type="Proteomes" id="UP000652219"/>
    </source>
</evidence>
<dbReference type="Proteomes" id="UP000652219">
    <property type="component" value="Unassembled WGS sequence"/>
</dbReference>
<accession>A0A8H6J5C7</accession>